<protein>
    <submittedName>
        <fullName evidence="2">Peptidase</fullName>
    </submittedName>
</protein>
<name>A0A8S5LZP0_9CAUD</name>
<dbReference type="Gene3D" id="3.90.70.10">
    <property type="entry name" value="Cysteine proteinases"/>
    <property type="match status" value="1"/>
</dbReference>
<evidence type="ECO:0000259" key="1">
    <source>
        <dbReference type="Pfam" id="PF13529"/>
    </source>
</evidence>
<proteinExistence type="predicted"/>
<organism evidence="2">
    <name type="scientific">Siphoviridae sp. ctuvC1</name>
    <dbReference type="NCBI Taxonomy" id="2826507"/>
    <lineage>
        <taxon>Viruses</taxon>
        <taxon>Duplodnaviria</taxon>
        <taxon>Heunggongvirae</taxon>
        <taxon>Uroviricota</taxon>
        <taxon>Caudoviricetes</taxon>
    </lineage>
</organism>
<sequence length="308" mass="33785">MGTLLYYCRQTTEACKGIPYASKSHPYKYGTSGCIYTSGCGVCSSLMVLRNFGVVPATMNTKRWAAECVKMGARAAEGTNMAKIAEHFKKFYGITAKQTKSTETLKKHLRNGGRAIICVTGRGKRLFSNSGHYIYVGGIDKSGNLIILDPYWYDGKFTLTARRKAYTKVKNDREVYVQPSALAADIGSIWLFTAPKGVKPLCSVNDVNHKKPKPVAPVVHLGQHILTAVRGVYKGCGADTGRKKVSDLSEDGQKHATTAKKSAFAFLRKGTIVSLLEVKKAKSGNLWAKIPSGWICIWEKSDNTLFVK</sequence>
<accession>A0A8S5LZP0</accession>
<evidence type="ECO:0000313" key="2">
    <source>
        <dbReference type="EMBL" id="DAD75444.1"/>
    </source>
</evidence>
<dbReference type="EMBL" id="BK014784">
    <property type="protein sequence ID" value="DAD75444.1"/>
    <property type="molecule type" value="Genomic_DNA"/>
</dbReference>
<dbReference type="InterPro" id="IPR039564">
    <property type="entry name" value="Peptidase_C39-like"/>
</dbReference>
<feature type="domain" description="Peptidase C39-like" evidence="1">
    <location>
        <begin position="37"/>
        <end position="151"/>
    </location>
</feature>
<reference evidence="2" key="1">
    <citation type="journal article" date="2021" name="Proc. Natl. Acad. Sci. U.S.A.">
        <title>A Catalog of Tens of Thousands of Viruses from Human Metagenomes Reveals Hidden Associations with Chronic Diseases.</title>
        <authorList>
            <person name="Tisza M.J."/>
            <person name="Buck C.B."/>
        </authorList>
    </citation>
    <scope>NUCLEOTIDE SEQUENCE</scope>
    <source>
        <strain evidence="2">CtuvC1</strain>
    </source>
</reference>
<dbReference type="Pfam" id="PF13529">
    <property type="entry name" value="Peptidase_C39_2"/>
    <property type="match status" value="1"/>
</dbReference>